<accession>A0A9X3S1S0</accession>
<dbReference type="SUPFAM" id="SSF55729">
    <property type="entry name" value="Acyl-CoA N-acyltransferases (Nat)"/>
    <property type="match status" value="1"/>
</dbReference>
<dbReference type="InterPro" id="IPR000182">
    <property type="entry name" value="GNAT_dom"/>
</dbReference>
<dbReference type="CDD" id="cd04301">
    <property type="entry name" value="NAT_SF"/>
    <property type="match status" value="1"/>
</dbReference>
<dbReference type="PROSITE" id="PS51186">
    <property type="entry name" value="GNAT"/>
    <property type="match status" value="1"/>
</dbReference>
<dbReference type="Proteomes" id="UP001149140">
    <property type="component" value="Unassembled WGS sequence"/>
</dbReference>
<protein>
    <submittedName>
        <fullName evidence="2">GNAT family N-acetyltransferase</fullName>
    </submittedName>
</protein>
<evidence type="ECO:0000313" key="2">
    <source>
        <dbReference type="EMBL" id="MDA0161432.1"/>
    </source>
</evidence>
<sequence>MVRTAHTADLDAATLTAAHALLEDVFEGELTAEDWEHSLGGVHALAYEGETLVGHAAVVQRRLRYDDRALRTGYVEGVGVHRDHRRRGHADALMDVLECVIRAAYDVGALGATDAALPLYTKHGWRAWEGPLSAITPAGLVATPEEAGSILVLTDTLDLTRPLACDWREGELW</sequence>
<dbReference type="GO" id="GO:0016747">
    <property type="term" value="F:acyltransferase activity, transferring groups other than amino-acyl groups"/>
    <property type="evidence" value="ECO:0007669"/>
    <property type="project" value="InterPro"/>
</dbReference>
<gene>
    <name evidence="2" type="ORF">OM076_14235</name>
</gene>
<evidence type="ECO:0000313" key="3">
    <source>
        <dbReference type="Proteomes" id="UP001149140"/>
    </source>
</evidence>
<dbReference type="AlphaFoldDB" id="A0A9X3S1S0"/>
<dbReference type="InterPro" id="IPR016181">
    <property type="entry name" value="Acyl_CoA_acyltransferase"/>
</dbReference>
<name>A0A9X3S1S0_9ACTN</name>
<comment type="caution">
    <text evidence="2">The sequence shown here is derived from an EMBL/GenBank/DDBJ whole genome shotgun (WGS) entry which is preliminary data.</text>
</comment>
<dbReference type="EMBL" id="JAPDOD010000012">
    <property type="protein sequence ID" value="MDA0161432.1"/>
    <property type="molecule type" value="Genomic_DNA"/>
</dbReference>
<keyword evidence="3" id="KW-1185">Reference proteome</keyword>
<organism evidence="2 3">
    <name type="scientific">Solirubrobacter ginsenosidimutans</name>
    <dbReference type="NCBI Taxonomy" id="490573"/>
    <lineage>
        <taxon>Bacteria</taxon>
        <taxon>Bacillati</taxon>
        <taxon>Actinomycetota</taxon>
        <taxon>Thermoleophilia</taxon>
        <taxon>Solirubrobacterales</taxon>
        <taxon>Solirubrobacteraceae</taxon>
        <taxon>Solirubrobacter</taxon>
    </lineage>
</organism>
<dbReference type="RefSeq" id="WP_270040642.1">
    <property type="nucleotide sequence ID" value="NZ_JAPDOD010000012.1"/>
</dbReference>
<dbReference type="Pfam" id="PF13527">
    <property type="entry name" value="Acetyltransf_9"/>
    <property type="match status" value="1"/>
</dbReference>
<proteinExistence type="predicted"/>
<dbReference type="Gene3D" id="3.40.630.30">
    <property type="match status" value="1"/>
</dbReference>
<reference evidence="2" key="1">
    <citation type="submission" date="2022-10" db="EMBL/GenBank/DDBJ databases">
        <title>The WGS of Solirubrobacter ginsenosidimutans DSM 21036.</title>
        <authorList>
            <person name="Jiang Z."/>
        </authorList>
    </citation>
    <scope>NUCLEOTIDE SEQUENCE</scope>
    <source>
        <strain evidence="2">DSM 21036</strain>
    </source>
</reference>
<feature type="domain" description="N-acetyltransferase" evidence="1">
    <location>
        <begin position="1"/>
        <end position="146"/>
    </location>
</feature>
<evidence type="ECO:0000259" key="1">
    <source>
        <dbReference type="PROSITE" id="PS51186"/>
    </source>
</evidence>